<feature type="transmembrane region" description="Helical" evidence="5">
    <location>
        <begin position="27"/>
        <end position="50"/>
    </location>
</feature>
<organism evidence="6 7">
    <name type="scientific">Desulforhabdus amnigena</name>
    <dbReference type="NCBI Taxonomy" id="40218"/>
    <lineage>
        <taxon>Bacteria</taxon>
        <taxon>Pseudomonadati</taxon>
        <taxon>Thermodesulfobacteriota</taxon>
        <taxon>Syntrophobacteria</taxon>
        <taxon>Syntrophobacterales</taxon>
        <taxon>Syntrophobacteraceae</taxon>
        <taxon>Desulforhabdus</taxon>
    </lineage>
</organism>
<protein>
    <recommendedName>
        <fullName evidence="8">DUF4870 domain-containing protein</fullName>
    </recommendedName>
</protein>
<keyword evidence="4 5" id="KW-0472">Membrane</keyword>
<keyword evidence="7" id="KW-1185">Reference proteome</keyword>
<keyword evidence="2 5" id="KW-0812">Transmembrane</keyword>
<dbReference type="EMBL" id="BSDR01000001">
    <property type="protein sequence ID" value="GLI33314.1"/>
    <property type="molecule type" value="Genomic_DNA"/>
</dbReference>
<dbReference type="Proteomes" id="UP001144372">
    <property type="component" value="Unassembled WGS sequence"/>
</dbReference>
<comment type="subcellular location">
    <subcellularLocation>
        <location evidence="1">Membrane</location>
        <topology evidence="1">Multi-pass membrane protein</topology>
    </subcellularLocation>
</comment>
<dbReference type="RefSeq" id="WP_281792327.1">
    <property type="nucleotide sequence ID" value="NZ_BSDR01000001.1"/>
</dbReference>
<dbReference type="AlphaFoldDB" id="A0A9W6CVJ0"/>
<keyword evidence="3 5" id="KW-1133">Transmembrane helix</keyword>
<evidence type="ECO:0000313" key="7">
    <source>
        <dbReference type="Proteomes" id="UP001144372"/>
    </source>
</evidence>
<evidence type="ECO:0008006" key="8">
    <source>
        <dbReference type="Google" id="ProtNLM"/>
    </source>
</evidence>
<proteinExistence type="predicted"/>
<accession>A0A9W6CVJ0</accession>
<comment type="caution">
    <text evidence="6">The sequence shown here is derived from an EMBL/GenBank/DDBJ whole genome shotgun (WGS) entry which is preliminary data.</text>
</comment>
<name>A0A9W6CVJ0_9BACT</name>
<evidence type="ECO:0000256" key="1">
    <source>
        <dbReference type="ARBA" id="ARBA00004141"/>
    </source>
</evidence>
<reference evidence="6" key="1">
    <citation type="submission" date="2022-12" db="EMBL/GenBank/DDBJ databases">
        <title>Reference genome sequencing for broad-spectrum identification of bacterial and archaeal isolates by mass spectrometry.</title>
        <authorList>
            <person name="Sekiguchi Y."/>
            <person name="Tourlousse D.M."/>
        </authorList>
    </citation>
    <scope>NUCLEOTIDE SEQUENCE</scope>
    <source>
        <strain evidence="6">ASRB1</strain>
    </source>
</reference>
<evidence type="ECO:0000256" key="3">
    <source>
        <dbReference type="ARBA" id="ARBA00022989"/>
    </source>
</evidence>
<feature type="transmembrane region" description="Helical" evidence="5">
    <location>
        <begin position="88"/>
        <end position="121"/>
    </location>
</feature>
<gene>
    <name evidence="6" type="ORF">DAMNIGENAA_07470</name>
</gene>
<dbReference type="Pfam" id="PF09685">
    <property type="entry name" value="MamF_MmsF"/>
    <property type="match status" value="1"/>
</dbReference>
<evidence type="ECO:0000256" key="5">
    <source>
        <dbReference type="SAM" id="Phobius"/>
    </source>
</evidence>
<evidence type="ECO:0000256" key="4">
    <source>
        <dbReference type="ARBA" id="ARBA00023136"/>
    </source>
</evidence>
<dbReference type="InterPro" id="IPR019109">
    <property type="entry name" value="MamF_MmsF"/>
</dbReference>
<evidence type="ECO:0000313" key="6">
    <source>
        <dbReference type="EMBL" id="GLI33314.1"/>
    </source>
</evidence>
<evidence type="ECO:0000256" key="2">
    <source>
        <dbReference type="ARBA" id="ARBA00022692"/>
    </source>
</evidence>
<sequence length="140" mass="15832">MGSANQKLPIDSKPDVEDDLQKQEKNWAMFCHLSALLGFIWFPVGIYLLFPFGHIIGPLLVWLIKRKEFPFVDEQGKEALNFQISMTIYALISSLLVFVIVGFFGLMALAIVDIVLVIIAAGKASEGISYRYPFTMRFIK</sequence>